<sequence>MELPENKQEQMNFKMELKDIKKDITGLKFGINEIKNMINSVVNSKKESNITENNTENIVNNTENTVNNENADIADSTDNTENIDNFNLDEATEVDLNYRETAQAPDAKDMSIDLSYDSRIKFIIDNLQLSNYESSSLLEEFETYIKENELYDLLIKNYSKIKLLYTESICLHCEQADLLRVIKAFYSYYADSGDEAISQLVNIYTENTAKIHKIYEDMKTYYDKIRIIIHNISYFITSNIPRKKVSQDLLKLKNISKEIDVFYLSNDYSKYINGVLYHMNIYRLINLYPNFSYLFKPGKTIKNFTFYEIKDKSFLSIVDDLQLKYENQLYKYEFIPNQPKAFYLNRN</sequence>
<proteinExistence type="predicted"/>
<dbReference type="OrthoDB" id="10685219at2759"/>
<organism evidence="1 2">
    <name type="scientific">Neocallimastix californiae</name>
    <dbReference type="NCBI Taxonomy" id="1754190"/>
    <lineage>
        <taxon>Eukaryota</taxon>
        <taxon>Fungi</taxon>
        <taxon>Fungi incertae sedis</taxon>
        <taxon>Chytridiomycota</taxon>
        <taxon>Chytridiomycota incertae sedis</taxon>
        <taxon>Neocallimastigomycetes</taxon>
        <taxon>Neocallimastigales</taxon>
        <taxon>Neocallimastigaceae</taxon>
        <taxon>Neocallimastix</taxon>
    </lineage>
</organism>
<accession>A0A1Y2FMG3</accession>
<dbReference type="EMBL" id="MCOG01000004">
    <property type="protein sequence ID" value="ORY85172.1"/>
    <property type="molecule type" value="Genomic_DNA"/>
</dbReference>
<name>A0A1Y2FMG3_9FUNG</name>
<evidence type="ECO:0000313" key="1">
    <source>
        <dbReference type="EMBL" id="ORY85172.1"/>
    </source>
</evidence>
<gene>
    <name evidence="1" type="ORF">LY90DRAFT_196946</name>
</gene>
<reference evidence="1 2" key="1">
    <citation type="submission" date="2016-08" db="EMBL/GenBank/DDBJ databases">
        <title>A Parts List for Fungal Cellulosomes Revealed by Comparative Genomics.</title>
        <authorList>
            <consortium name="DOE Joint Genome Institute"/>
            <person name="Haitjema C.H."/>
            <person name="Gilmore S.P."/>
            <person name="Henske J.K."/>
            <person name="Solomon K.V."/>
            <person name="De Groot R."/>
            <person name="Kuo A."/>
            <person name="Mondo S.J."/>
            <person name="Salamov A.A."/>
            <person name="Labutti K."/>
            <person name="Zhao Z."/>
            <person name="Chiniquy J."/>
            <person name="Barry K."/>
            <person name="Brewer H.M."/>
            <person name="Purvine S.O."/>
            <person name="Wright A.T."/>
            <person name="Boxma B."/>
            <person name="Van Alen T."/>
            <person name="Hackstein J.H."/>
            <person name="Baker S.E."/>
            <person name="Grigoriev I.V."/>
            <person name="O'Malley M.A."/>
        </authorList>
    </citation>
    <scope>NUCLEOTIDE SEQUENCE [LARGE SCALE GENOMIC DNA]</scope>
    <source>
        <strain evidence="1 2">G1</strain>
    </source>
</reference>
<evidence type="ECO:0000313" key="2">
    <source>
        <dbReference type="Proteomes" id="UP000193920"/>
    </source>
</evidence>
<comment type="caution">
    <text evidence="1">The sequence shown here is derived from an EMBL/GenBank/DDBJ whole genome shotgun (WGS) entry which is preliminary data.</text>
</comment>
<protein>
    <submittedName>
        <fullName evidence="1">Uncharacterized protein</fullName>
    </submittedName>
</protein>
<dbReference type="AlphaFoldDB" id="A0A1Y2FMG3"/>
<dbReference type="Proteomes" id="UP000193920">
    <property type="component" value="Unassembled WGS sequence"/>
</dbReference>
<keyword evidence="2" id="KW-1185">Reference proteome</keyword>